<dbReference type="OrthoDB" id="771136at2759"/>
<dbReference type="PROSITE" id="PS00141">
    <property type="entry name" value="ASP_PROTEASE"/>
    <property type="match status" value="1"/>
</dbReference>
<organism evidence="12 13">
    <name type="scientific">Umbelopsis vinacea</name>
    <dbReference type="NCBI Taxonomy" id="44442"/>
    <lineage>
        <taxon>Eukaryota</taxon>
        <taxon>Fungi</taxon>
        <taxon>Fungi incertae sedis</taxon>
        <taxon>Mucoromycota</taxon>
        <taxon>Mucoromycotina</taxon>
        <taxon>Umbelopsidomycetes</taxon>
        <taxon>Umbelopsidales</taxon>
        <taxon>Umbelopsidaceae</taxon>
        <taxon>Umbelopsis</taxon>
    </lineage>
</organism>
<keyword evidence="3 10" id="KW-0732">Signal</keyword>
<dbReference type="InterPro" id="IPR001969">
    <property type="entry name" value="Aspartic_peptidase_AS"/>
</dbReference>
<dbReference type="PANTHER" id="PTHR47966:SF51">
    <property type="entry name" value="BETA-SITE APP-CLEAVING ENZYME, ISOFORM A-RELATED"/>
    <property type="match status" value="1"/>
</dbReference>
<feature type="chain" id="PRO_5034970716" description="Peptidase A1 domain-containing protein" evidence="10">
    <location>
        <begin position="22"/>
        <end position="417"/>
    </location>
</feature>
<evidence type="ECO:0000256" key="6">
    <source>
        <dbReference type="ARBA" id="ARBA00023145"/>
    </source>
</evidence>
<feature type="active site" evidence="8">
    <location>
        <position position="282"/>
    </location>
</feature>
<dbReference type="Pfam" id="PF00026">
    <property type="entry name" value="Asp"/>
    <property type="match status" value="1"/>
</dbReference>
<dbReference type="PROSITE" id="PS51767">
    <property type="entry name" value="PEPTIDASE_A1"/>
    <property type="match status" value="1"/>
</dbReference>
<dbReference type="InterPro" id="IPR021109">
    <property type="entry name" value="Peptidase_aspartic_dom_sf"/>
</dbReference>
<gene>
    <name evidence="12" type="ORF">INT44_000146</name>
</gene>
<evidence type="ECO:0000256" key="7">
    <source>
        <dbReference type="ARBA" id="ARBA00023157"/>
    </source>
</evidence>
<dbReference type="GO" id="GO:0006508">
    <property type="term" value="P:proteolysis"/>
    <property type="evidence" value="ECO:0007669"/>
    <property type="project" value="UniProtKB-KW"/>
</dbReference>
<dbReference type="PRINTS" id="PR00792">
    <property type="entry name" value="PEPSIN"/>
</dbReference>
<dbReference type="InterPro" id="IPR034164">
    <property type="entry name" value="Pepsin-like_dom"/>
</dbReference>
<feature type="signal peptide" evidence="10">
    <location>
        <begin position="1"/>
        <end position="21"/>
    </location>
</feature>
<sequence>MRSSLLTFTGVINLLLLAVDAAPTRQPRPISVPLKRGLSPSLTKRGAASHPLWNFAPLGYIIDVNVGTPSQTFTVLIDTGSADLWIPSSSCGIQNGCLGKTFDPSQSSTFKNTSEPFDIVYGSGSDNGTYVTDVVKIGDFAVNDQTLALVYNAGNTTKQARSTPYMDGILGMAWDTGVYGALHNYTYPPFIFNLYSTGQIPTLSFGLHLGGLYSQGYAGTVTFGGVDSSQYTGDLQYIPAQQENFHGTTSYVHWTVYVESLKLQNANTTYAFPGGPTLIALDSGSSFAYLPRSIVEDILHDIAGTDYQPITNSTYQVECALLNSTEVVEVTFPGADNSPPVILQAAVKDMIISETDGINNECLLGISAQDGNSLYIFGDAFLRSWYLNFDFTHKQVGLAQAVNRNDPQYTFNVNDLV</sequence>
<feature type="domain" description="Peptidase A1" evidence="11">
    <location>
        <begin position="60"/>
        <end position="399"/>
    </location>
</feature>
<evidence type="ECO:0000313" key="13">
    <source>
        <dbReference type="Proteomes" id="UP000612746"/>
    </source>
</evidence>
<keyword evidence="6" id="KW-0865">Zymogen</keyword>
<feature type="active site" evidence="8">
    <location>
        <position position="78"/>
    </location>
</feature>
<evidence type="ECO:0000259" key="11">
    <source>
        <dbReference type="PROSITE" id="PS51767"/>
    </source>
</evidence>
<evidence type="ECO:0000256" key="3">
    <source>
        <dbReference type="ARBA" id="ARBA00022729"/>
    </source>
</evidence>
<dbReference type="AlphaFoldDB" id="A0A8H7PHF3"/>
<evidence type="ECO:0000256" key="8">
    <source>
        <dbReference type="PIRSR" id="PIRSR601461-1"/>
    </source>
</evidence>
<dbReference type="SUPFAM" id="SSF50630">
    <property type="entry name" value="Acid proteases"/>
    <property type="match status" value="1"/>
</dbReference>
<dbReference type="InterPro" id="IPR033121">
    <property type="entry name" value="PEPTIDASE_A1"/>
</dbReference>
<evidence type="ECO:0000256" key="10">
    <source>
        <dbReference type="SAM" id="SignalP"/>
    </source>
</evidence>
<dbReference type="GO" id="GO:0004190">
    <property type="term" value="F:aspartic-type endopeptidase activity"/>
    <property type="evidence" value="ECO:0007669"/>
    <property type="project" value="UniProtKB-KW"/>
</dbReference>
<evidence type="ECO:0000256" key="9">
    <source>
        <dbReference type="RuleBase" id="RU000454"/>
    </source>
</evidence>
<evidence type="ECO:0000256" key="2">
    <source>
        <dbReference type="ARBA" id="ARBA00022670"/>
    </source>
</evidence>
<evidence type="ECO:0000256" key="5">
    <source>
        <dbReference type="ARBA" id="ARBA00022801"/>
    </source>
</evidence>
<keyword evidence="5 9" id="KW-0378">Hydrolase</keyword>
<comment type="similarity">
    <text evidence="1 9">Belongs to the peptidase A1 family.</text>
</comment>
<dbReference type="CDD" id="cd05471">
    <property type="entry name" value="pepsin_like"/>
    <property type="match status" value="1"/>
</dbReference>
<keyword evidence="7" id="KW-1015">Disulfide bond</keyword>
<evidence type="ECO:0000256" key="1">
    <source>
        <dbReference type="ARBA" id="ARBA00007447"/>
    </source>
</evidence>
<comment type="caution">
    <text evidence="12">The sequence shown here is derived from an EMBL/GenBank/DDBJ whole genome shotgun (WGS) entry which is preliminary data.</text>
</comment>
<dbReference type="Proteomes" id="UP000612746">
    <property type="component" value="Unassembled WGS sequence"/>
</dbReference>
<reference evidence="12" key="1">
    <citation type="submission" date="2020-12" db="EMBL/GenBank/DDBJ databases">
        <title>Metabolic potential, ecology and presence of endohyphal bacteria is reflected in genomic diversity of Mucoromycotina.</title>
        <authorList>
            <person name="Muszewska A."/>
            <person name="Okrasinska A."/>
            <person name="Steczkiewicz K."/>
            <person name="Drgas O."/>
            <person name="Orlowska M."/>
            <person name="Perlinska-Lenart U."/>
            <person name="Aleksandrzak-Piekarczyk T."/>
            <person name="Szatraj K."/>
            <person name="Zielenkiewicz U."/>
            <person name="Pilsyk S."/>
            <person name="Malc E."/>
            <person name="Mieczkowski P."/>
            <person name="Kruszewska J.S."/>
            <person name="Biernat P."/>
            <person name="Pawlowska J."/>
        </authorList>
    </citation>
    <scope>NUCLEOTIDE SEQUENCE</scope>
    <source>
        <strain evidence="12">WA0000051536</strain>
    </source>
</reference>
<evidence type="ECO:0000256" key="4">
    <source>
        <dbReference type="ARBA" id="ARBA00022750"/>
    </source>
</evidence>
<dbReference type="EMBL" id="JAEPRA010000017">
    <property type="protein sequence ID" value="KAG2174032.1"/>
    <property type="molecule type" value="Genomic_DNA"/>
</dbReference>
<evidence type="ECO:0000313" key="12">
    <source>
        <dbReference type="EMBL" id="KAG2174032.1"/>
    </source>
</evidence>
<dbReference type="InterPro" id="IPR001461">
    <property type="entry name" value="Aspartic_peptidase_A1"/>
</dbReference>
<dbReference type="FunFam" id="2.40.70.10:FF:000008">
    <property type="entry name" value="Cathepsin D"/>
    <property type="match status" value="1"/>
</dbReference>
<proteinExistence type="inferred from homology"/>
<dbReference type="PANTHER" id="PTHR47966">
    <property type="entry name" value="BETA-SITE APP-CLEAVING ENZYME, ISOFORM A-RELATED"/>
    <property type="match status" value="1"/>
</dbReference>
<keyword evidence="4 9" id="KW-0064">Aspartyl protease</keyword>
<accession>A0A8H7PHF3</accession>
<protein>
    <recommendedName>
        <fullName evidence="11">Peptidase A1 domain-containing protein</fullName>
    </recommendedName>
</protein>
<name>A0A8H7PHF3_9FUNG</name>
<dbReference type="Gene3D" id="2.40.70.10">
    <property type="entry name" value="Acid Proteases"/>
    <property type="match status" value="2"/>
</dbReference>
<keyword evidence="13" id="KW-1185">Reference proteome</keyword>
<keyword evidence="2 9" id="KW-0645">Protease</keyword>